<reference evidence="1 2" key="1">
    <citation type="submission" date="2018-01" db="EMBL/GenBank/DDBJ databases">
        <title>Complete and assembled Genome of Pantoea calida DSM22759T.</title>
        <authorList>
            <person name="Stevens M.J.A."/>
            <person name="Zurfluh K."/>
            <person name="Stephan R."/>
        </authorList>
    </citation>
    <scope>NUCLEOTIDE SEQUENCE [LARGE SCALE GENOMIC DNA]</scope>
    <source>
        <strain evidence="1 2">DSM 22759</strain>
    </source>
</reference>
<evidence type="ECO:0000313" key="2">
    <source>
        <dbReference type="Proteomes" id="UP000237673"/>
    </source>
</evidence>
<keyword evidence="2" id="KW-1185">Reference proteome</keyword>
<gene>
    <name evidence="1" type="ORF">C2E16_11850</name>
</gene>
<protein>
    <submittedName>
        <fullName evidence="1">Uncharacterized protein</fullName>
    </submittedName>
</protein>
<dbReference type="RefSeq" id="WP_084970715.1">
    <property type="nucleotide sequence ID" value="NZ_CP026378.1"/>
</dbReference>
<evidence type="ECO:0000313" key="1">
    <source>
        <dbReference type="EMBL" id="AUY25533.1"/>
    </source>
</evidence>
<sequence>MRKHRRRLKTEAGRVRDGWLIELEDGLAVQVTDVKHLGNRVSFWTGGTEWSLEHEDIVYRVIDMELIKDNSND</sequence>
<dbReference type="Proteomes" id="UP000237673">
    <property type="component" value="Chromosome"/>
</dbReference>
<dbReference type="EMBL" id="CP026378">
    <property type="protein sequence ID" value="AUY25533.1"/>
    <property type="molecule type" value="Genomic_DNA"/>
</dbReference>
<accession>A0ABM6S134</accession>
<name>A0ABM6S134_9GAMM</name>
<proteinExistence type="predicted"/>
<organism evidence="1 2">
    <name type="scientific">Mixta calida</name>
    <dbReference type="NCBI Taxonomy" id="665913"/>
    <lineage>
        <taxon>Bacteria</taxon>
        <taxon>Pseudomonadati</taxon>
        <taxon>Pseudomonadota</taxon>
        <taxon>Gammaproteobacteria</taxon>
        <taxon>Enterobacterales</taxon>
        <taxon>Erwiniaceae</taxon>
        <taxon>Mixta</taxon>
    </lineage>
</organism>